<reference evidence="2" key="1">
    <citation type="submission" date="2023-04" db="EMBL/GenBank/DDBJ databases">
        <authorList>
            <person name="Vijverberg K."/>
            <person name="Xiong W."/>
            <person name="Schranz E."/>
        </authorList>
    </citation>
    <scope>NUCLEOTIDE SEQUENCE</scope>
</reference>
<organism evidence="2 3">
    <name type="scientific">Lactuca saligna</name>
    <name type="common">Willowleaf lettuce</name>
    <dbReference type="NCBI Taxonomy" id="75948"/>
    <lineage>
        <taxon>Eukaryota</taxon>
        <taxon>Viridiplantae</taxon>
        <taxon>Streptophyta</taxon>
        <taxon>Embryophyta</taxon>
        <taxon>Tracheophyta</taxon>
        <taxon>Spermatophyta</taxon>
        <taxon>Magnoliopsida</taxon>
        <taxon>eudicotyledons</taxon>
        <taxon>Gunneridae</taxon>
        <taxon>Pentapetalae</taxon>
        <taxon>asterids</taxon>
        <taxon>campanulids</taxon>
        <taxon>Asterales</taxon>
        <taxon>Asteraceae</taxon>
        <taxon>Cichorioideae</taxon>
        <taxon>Cichorieae</taxon>
        <taxon>Lactucinae</taxon>
        <taxon>Lactuca</taxon>
    </lineage>
</organism>
<dbReference type="Proteomes" id="UP001177003">
    <property type="component" value="Chromosome 7"/>
</dbReference>
<dbReference type="InterPro" id="IPR009003">
    <property type="entry name" value="Peptidase_S1_PA"/>
</dbReference>
<dbReference type="PANTHER" id="PTHR46366:SF1">
    <property type="entry name" value="PDZ DOMAIN-CONTAINING PROTEIN C1685.05"/>
    <property type="match status" value="1"/>
</dbReference>
<feature type="compositionally biased region" description="Polar residues" evidence="1">
    <location>
        <begin position="31"/>
        <end position="43"/>
    </location>
</feature>
<dbReference type="Gene3D" id="3.30.70.260">
    <property type="match status" value="1"/>
</dbReference>
<gene>
    <name evidence="2" type="ORF">LSALG_LOCUS34182</name>
</gene>
<evidence type="ECO:0000313" key="2">
    <source>
        <dbReference type="EMBL" id="CAI9295231.1"/>
    </source>
</evidence>
<dbReference type="EMBL" id="OX465083">
    <property type="protein sequence ID" value="CAI9295231.1"/>
    <property type="molecule type" value="Genomic_DNA"/>
</dbReference>
<dbReference type="SUPFAM" id="SSF50494">
    <property type="entry name" value="Trypsin-like serine proteases"/>
    <property type="match status" value="1"/>
</dbReference>
<keyword evidence="3" id="KW-1185">Reference proteome</keyword>
<dbReference type="PANTHER" id="PTHR46366">
    <property type="entry name" value="PRO-APOPTOTIC SERINE PROTEASE NMA111"/>
    <property type="match status" value="1"/>
</dbReference>
<evidence type="ECO:0000313" key="3">
    <source>
        <dbReference type="Proteomes" id="UP001177003"/>
    </source>
</evidence>
<sequence length="377" mass="41685">MICFHKSKLRYMLSEVKDKSGNREDDLFPVSRSSYNQKGSSVGSDVGSPYTEKPPNHHVQALTLLADYQDTKDASSETWSKHALGQIVSRIRLSHSKKCSLSVLSSLDVFFLFPLLTAPSEHPVYRRSAIITNVVEMKHGTLALVDENLSSVVIASGTKGGSSGSPVVDWQGRVVALNAGSKSSSGSALNFLQKGKYSFQDKWEAVTIPRGTLQTTFIHKGVDETSRLSLQNQTEQLVRLASPLNFLQLQPSKNANGDDVNQCNEKDEDASEAENELVGVVFDENLLELLELAMSSNTTETMKRARELMELGVYPMVLMSQMASLIMDIIVGTYQTSIVFTLEDGPRVLFNALAVFTLREINLSKVTFSTIEFYLNR</sequence>
<evidence type="ECO:0000256" key="1">
    <source>
        <dbReference type="SAM" id="MobiDB-lite"/>
    </source>
</evidence>
<proteinExistence type="predicted"/>
<dbReference type="InterPro" id="IPR043504">
    <property type="entry name" value="Peptidase_S1_PA_chymotrypsin"/>
</dbReference>
<protein>
    <submittedName>
        <fullName evidence="2">Uncharacterized protein</fullName>
    </submittedName>
</protein>
<accession>A0AA35ZN76</accession>
<name>A0AA35ZN76_LACSI</name>
<feature type="region of interest" description="Disordered" evidence="1">
    <location>
        <begin position="24"/>
        <end position="53"/>
    </location>
</feature>
<dbReference type="AlphaFoldDB" id="A0AA35ZN76"/>
<dbReference type="Gene3D" id="2.40.10.10">
    <property type="entry name" value="Trypsin-like serine proteases"/>
    <property type="match status" value="1"/>
</dbReference>